<gene>
    <name evidence="1" type="ORF">PR048_009665</name>
</gene>
<dbReference type="EMBL" id="JARBHB010000003">
    <property type="protein sequence ID" value="KAJ8890158.1"/>
    <property type="molecule type" value="Genomic_DNA"/>
</dbReference>
<sequence>MREDNWTSLNAFLITDFPLHAALLNALSAYTPKSLVFSRHQLQLLRRFEVLVFCITILDKLKGKMCSKTDFLKLWGLELTSPSSPYCRSKRQFRGH</sequence>
<comment type="caution">
    <text evidence="1">The sequence shown here is derived from an EMBL/GenBank/DDBJ whole genome shotgun (WGS) entry which is preliminary data.</text>
</comment>
<proteinExistence type="predicted"/>
<reference evidence="1 2" key="1">
    <citation type="submission" date="2023-02" db="EMBL/GenBank/DDBJ databases">
        <title>LHISI_Scaffold_Assembly.</title>
        <authorList>
            <person name="Stuart O.P."/>
            <person name="Cleave R."/>
            <person name="Magrath M.J.L."/>
            <person name="Mikheyev A.S."/>
        </authorList>
    </citation>
    <scope>NUCLEOTIDE SEQUENCE [LARGE SCALE GENOMIC DNA]</scope>
    <source>
        <strain evidence="1">Daus_M_001</strain>
        <tissue evidence="1">Leg muscle</tissue>
    </source>
</reference>
<name>A0ABQ9I0I6_9NEOP</name>
<protein>
    <submittedName>
        <fullName evidence="1">Uncharacterized protein</fullName>
    </submittedName>
</protein>
<dbReference type="Proteomes" id="UP001159363">
    <property type="component" value="Chromosome 3"/>
</dbReference>
<organism evidence="1 2">
    <name type="scientific">Dryococelus australis</name>
    <dbReference type="NCBI Taxonomy" id="614101"/>
    <lineage>
        <taxon>Eukaryota</taxon>
        <taxon>Metazoa</taxon>
        <taxon>Ecdysozoa</taxon>
        <taxon>Arthropoda</taxon>
        <taxon>Hexapoda</taxon>
        <taxon>Insecta</taxon>
        <taxon>Pterygota</taxon>
        <taxon>Neoptera</taxon>
        <taxon>Polyneoptera</taxon>
        <taxon>Phasmatodea</taxon>
        <taxon>Verophasmatodea</taxon>
        <taxon>Anareolatae</taxon>
        <taxon>Phasmatidae</taxon>
        <taxon>Eurycanthinae</taxon>
        <taxon>Dryococelus</taxon>
    </lineage>
</organism>
<keyword evidence="2" id="KW-1185">Reference proteome</keyword>
<accession>A0ABQ9I0I6</accession>
<evidence type="ECO:0000313" key="1">
    <source>
        <dbReference type="EMBL" id="KAJ8890158.1"/>
    </source>
</evidence>
<evidence type="ECO:0000313" key="2">
    <source>
        <dbReference type="Proteomes" id="UP001159363"/>
    </source>
</evidence>